<dbReference type="GO" id="GO:0016491">
    <property type="term" value="F:oxidoreductase activity"/>
    <property type="evidence" value="ECO:0007669"/>
    <property type="project" value="TreeGrafter"/>
</dbReference>
<proteinExistence type="predicted"/>
<keyword evidence="1" id="KW-0472">Membrane</keyword>
<dbReference type="Pfam" id="PF00106">
    <property type="entry name" value="adh_short"/>
    <property type="match status" value="1"/>
</dbReference>
<keyword evidence="3" id="KW-1185">Reference proteome</keyword>
<protein>
    <recommendedName>
        <fullName evidence="4">Ketoreductase (KR) domain-containing protein</fullName>
    </recommendedName>
</protein>
<dbReference type="PANTHER" id="PTHR43313">
    <property type="entry name" value="SHORT-CHAIN DEHYDROGENASE/REDUCTASE FAMILY 9C"/>
    <property type="match status" value="1"/>
</dbReference>
<evidence type="ECO:0000313" key="2">
    <source>
        <dbReference type="EnsemblMetazoa" id="GBRI007872-PA"/>
    </source>
</evidence>
<dbReference type="STRING" id="37001.A0A1A9W6C2"/>
<feature type="transmembrane region" description="Helical" evidence="1">
    <location>
        <begin position="24"/>
        <end position="47"/>
    </location>
</feature>
<dbReference type="InterPro" id="IPR036291">
    <property type="entry name" value="NAD(P)-bd_dom_sf"/>
</dbReference>
<keyword evidence="1" id="KW-0812">Transmembrane</keyword>
<dbReference type="Proteomes" id="UP000091820">
    <property type="component" value="Unassembled WGS sequence"/>
</dbReference>
<accession>A0A1A9W6C2</accession>
<dbReference type="PANTHER" id="PTHR43313:SF36">
    <property type="entry name" value="D-BETA-HYDROXYBUTYRATE DEHYDROGENASE, MITOCHONDRIAL"/>
    <property type="match status" value="1"/>
</dbReference>
<reference evidence="2" key="2">
    <citation type="submission" date="2020-05" db="UniProtKB">
        <authorList>
            <consortium name="EnsemblMetazoa"/>
        </authorList>
    </citation>
    <scope>IDENTIFICATION</scope>
    <source>
        <strain evidence="2">IAEA</strain>
    </source>
</reference>
<evidence type="ECO:0000313" key="3">
    <source>
        <dbReference type="Proteomes" id="UP000091820"/>
    </source>
</evidence>
<evidence type="ECO:0000256" key="1">
    <source>
        <dbReference type="SAM" id="Phobius"/>
    </source>
</evidence>
<dbReference type="Gene3D" id="3.40.50.720">
    <property type="entry name" value="NAD(P)-binding Rossmann-like Domain"/>
    <property type="match status" value="1"/>
</dbReference>
<name>A0A1A9W6C2_9MUSC</name>
<dbReference type="GO" id="GO:0008202">
    <property type="term" value="P:steroid metabolic process"/>
    <property type="evidence" value="ECO:0007669"/>
    <property type="project" value="TreeGrafter"/>
</dbReference>
<organism evidence="2 3">
    <name type="scientific">Glossina brevipalpis</name>
    <dbReference type="NCBI Taxonomy" id="37001"/>
    <lineage>
        <taxon>Eukaryota</taxon>
        <taxon>Metazoa</taxon>
        <taxon>Ecdysozoa</taxon>
        <taxon>Arthropoda</taxon>
        <taxon>Hexapoda</taxon>
        <taxon>Insecta</taxon>
        <taxon>Pterygota</taxon>
        <taxon>Neoptera</taxon>
        <taxon>Endopterygota</taxon>
        <taxon>Diptera</taxon>
        <taxon>Brachycera</taxon>
        <taxon>Muscomorpha</taxon>
        <taxon>Hippoboscoidea</taxon>
        <taxon>Glossinidae</taxon>
        <taxon>Glossina</taxon>
    </lineage>
</organism>
<dbReference type="AlphaFoldDB" id="A0A1A9W6C2"/>
<dbReference type="SUPFAM" id="SSF51735">
    <property type="entry name" value="NAD(P)-binding Rossmann-fold domains"/>
    <property type="match status" value="1"/>
</dbReference>
<dbReference type="EnsemblMetazoa" id="GBRI007872-RA">
    <property type="protein sequence ID" value="GBRI007872-PA"/>
    <property type="gene ID" value="GBRI007872"/>
</dbReference>
<sequence>MDNDQNNGVVTFIGSYVMMEPMTALVLAFQLLALFSIAGALIIYLICKVRDDDVKRGEPFKSNTVLVTSADTALGLQLCTHLANKGCRVIAGMRDGVNSLPSKLLVGWLKMREFTEAPVCGTIIPILLDVTREDILREATATLGSHLCPGEQGIAAVINTSGTFCKGRIETQELNQMEQMFKTNILGSLRIAKAFVSFLRPTRGRLIYLGAGSSGGNSEGMIAYHVSRVATDKCVQELRRELQPFGVNVVFLDTCGLHAETLYKPPTAQISSGAPTTYTANVLSSNALHVVERSLWDNAPHERYSLLASNKYHFTLPCRSSLRLNNDKNNDIDNSNNLNNNKRRQNISLIMGAVQRV</sequence>
<dbReference type="VEuPathDB" id="VectorBase:GBRI007872"/>
<reference evidence="3" key="1">
    <citation type="submission" date="2014-03" db="EMBL/GenBank/DDBJ databases">
        <authorList>
            <person name="Aksoy S."/>
            <person name="Warren W."/>
            <person name="Wilson R.K."/>
        </authorList>
    </citation>
    <scope>NUCLEOTIDE SEQUENCE [LARGE SCALE GENOMIC DNA]</scope>
    <source>
        <strain evidence="3">IAEA</strain>
    </source>
</reference>
<dbReference type="InterPro" id="IPR002347">
    <property type="entry name" value="SDR_fam"/>
</dbReference>
<keyword evidence="1" id="KW-1133">Transmembrane helix</keyword>
<evidence type="ECO:0008006" key="4">
    <source>
        <dbReference type="Google" id="ProtNLM"/>
    </source>
</evidence>